<dbReference type="Gene3D" id="2.70.98.30">
    <property type="entry name" value="Golgi alpha-mannosidase II, domain 4"/>
    <property type="match status" value="1"/>
</dbReference>
<accession>A0ABU1NU89</accession>
<keyword evidence="2" id="KW-0479">Metal-binding</keyword>
<dbReference type="PANTHER" id="PTHR46017:SF1">
    <property type="entry name" value="ALPHA-MANNOSIDASE 2C1"/>
    <property type="match status" value="1"/>
</dbReference>
<comment type="similarity">
    <text evidence="1">Belongs to the glycosyl hydrolase 38 family.</text>
</comment>
<comment type="caution">
    <text evidence="6">The sequence shown here is derived from an EMBL/GenBank/DDBJ whole genome shotgun (WGS) entry which is preliminary data.</text>
</comment>
<dbReference type="Gene3D" id="2.60.40.2220">
    <property type="match status" value="1"/>
</dbReference>
<dbReference type="InterPro" id="IPR011682">
    <property type="entry name" value="Glyco_hydro_38_C"/>
</dbReference>
<proteinExistence type="inferred from homology"/>
<dbReference type="Gene3D" id="1.20.1270.50">
    <property type="entry name" value="Glycoside hydrolase family 38, central domain"/>
    <property type="match status" value="1"/>
</dbReference>
<evidence type="ECO:0000256" key="4">
    <source>
        <dbReference type="ARBA" id="ARBA00023295"/>
    </source>
</evidence>
<dbReference type="PANTHER" id="PTHR46017">
    <property type="entry name" value="ALPHA-MANNOSIDASE 2C1"/>
    <property type="match status" value="1"/>
</dbReference>
<dbReference type="InterPro" id="IPR000602">
    <property type="entry name" value="Glyco_hydro_38_N"/>
</dbReference>
<dbReference type="SMART" id="SM00872">
    <property type="entry name" value="Alpha-mann_mid"/>
    <property type="match status" value="1"/>
</dbReference>
<sequence>MLYTIEKLDKRIAELSEYRYRDAIAIRSLQCASDEEGNIGERPPTAFEQEALQLGDSWEGNDTYLWLRTEIKAPEAWQGRKIVGRFDFGTSGPNHISGFESLLYVNGVPYQGVDTNHQEVLLPQACAMQTHTLAFRLWSGLKGYGSWGPRNKAEHKMLKAELTWLDETADDVYFTAKAALETIKRLPENSADKQMLLAAVNKAFLQISWAEPGSPAFYESVAAASDVLRSELDSLDKNSAITVHCVGHTHIDVAWLWQLKHTREKCARSFSTVLRLMEQYPEYLFLQTQPQLYEYMKEDYPEIYEQIRTRVQEGRWEADGAMWLEPDCNLTSGESLVRQILYGTRFLREEFGVECSYLWLPDVFGYSWALPQILQKSGIHTFMTTKISWNQYNRMPHDTFMWRGIDGTEILTHFITTPEPNNTIYTYNGMVTPETVQGIWDNYKDKALNKDLLLCYGYGDGGGGVTREMLEMRRRLDELPGLPNVKTSRADDYFAGLQERVAASDEYVHTWDGELYLEYHRGTYTSQARNKLLNRKAELLLRESEFTFVLEGLLKEDWSTYPTDELLKIWKTVLRNQFHDILPGTSIREVYTDSWKEYEEADYSLVHLWKQALAELTRVERSAARSTYTIYNSASWERGETVYIPEANSNGIWLAANGSELQAQRSGDGWIVQTNSVPAMGISEIHFQAGESQSELAHGFGFQANSLTTPFYELEWNDYGQLTRIYDKENDREVLKAGEYGNVLQVFENKPLRDDAWGIDIYYGEKKREVKELVSVELKEVGPVRAVVCFAWTFGQSQIEQELIVYTHSRRMDFQTNANWHEREQMLKVAFPVSIRSTEASYDIQYGNVKRPTHWNTSWDYARFETVGQQWADLSEHGYGVSLLNDCKYGYDIKNHVMRLSLINSPVFPDPEADRGEHEFTYALLPHAGDWREGETVREAWSLNSPQTVTVGGTSHAGLSLFTLSSPHAFIDAVKKAEDENAVILRIHEFAGARGQLEITSSLPIRGWAECDLMERIESDKQDSSIISCTMNPYEIKTFVVYF</sequence>
<dbReference type="SUPFAM" id="SSF88688">
    <property type="entry name" value="Families 57/38 glycoside transferase middle domain"/>
    <property type="match status" value="1"/>
</dbReference>
<reference evidence="6 7" key="1">
    <citation type="submission" date="2023-07" db="EMBL/GenBank/DDBJ databases">
        <title>Sorghum-associated microbial communities from plants grown in Nebraska, USA.</title>
        <authorList>
            <person name="Schachtman D."/>
        </authorList>
    </citation>
    <scope>NUCLEOTIDE SEQUENCE [LARGE SCALE GENOMIC DNA]</scope>
    <source>
        <strain evidence="6 7">CC258</strain>
    </source>
</reference>
<name>A0ABU1NU89_9BACL</name>
<feature type="domain" description="Glycoside hydrolase family 38 central" evidence="5">
    <location>
        <begin position="518"/>
        <end position="598"/>
    </location>
</feature>
<dbReference type="RefSeq" id="WP_310226419.1">
    <property type="nucleotide sequence ID" value="NZ_JAVDSB010000003.1"/>
</dbReference>
<keyword evidence="7" id="KW-1185">Reference proteome</keyword>
<dbReference type="Pfam" id="PF01074">
    <property type="entry name" value="Glyco_hydro_38N"/>
    <property type="match status" value="1"/>
</dbReference>
<dbReference type="EMBL" id="JAVDSB010000003">
    <property type="protein sequence ID" value="MDR6551052.1"/>
    <property type="molecule type" value="Genomic_DNA"/>
</dbReference>
<dbReference type="InterPro" id="IPR015341">
    <property type="entry name" value="Glyco_hydro_38_cen"/>
</dbReference>
<dbReference type="InterPro" id="IPR041147">
    <property type="entry name" value="GH38_C"/>
</dbReference>
<dbReference type="CDD" id="cd10789">
    <property type="entry name" value="GH38N_AMII_ER_cytosolic"/>
    <property type="match status" value="1"/>
</dbReference>
<dbReference type="Pfam" id="PF09261">
    <property type="entry name" value="Alpha-mann_mid"/>
    <property type="match status" value="1"/>
</dbReference>
<dbReference type="SUPFAM" id="SSF88713">
    <property type="entry name" value="Glycoside hydrolase/deacetylase"/>
    <property type="match status" value="1"/>
</dbReference>
<dbReference type="InterPro" id="IPR027291">
    <property type="entry name" value="Glyco_hydro_38_N_sf"/>
</dbReference>
<organism evidence="6 7">
    <name type="scientific">Paenibacillus qinlingensis</name>
    <dbReference type="NCBI Taxonomy" id="1837343"/>
    <lineage>
        <taxon>Bacteria</taxon>
        <taxon>Bacillati</taxon>
        <taxon>Bacillota</taxon>
        <taxon>Bacilli</taxon>
        <taxon>Bacillales</taxon>
        <taxon>Paenibacillaceae</taxon>
        <taxon>Paenibacillus</taxon>
    </lineage>
</organism>
<evidence type="ECO:0000259" key="5">
    <source>
        <dbReference type="SMART" id="SM00872"/>
    </source>
</evidence>
<dbReference type="Gene3D" id="3.20.110.10">
    <property type="entry name" value="Glycoside hydrolase 38, N terminal domain"/>
    <property type="match status" value="1"/>
</dbReference>
<dbReference type="Pfam" id="PF22907">
    <property type="entry name" value="Ams1-like_1st"/>
    <property type="match status" value="1"/>
</dbReference>
<dbReference type="InterPro" id="IPR011013">
    <property type="entry name" value="Gal_mutarotase_sf_dom"/>
</dbReference>
<evidence type="ECO:0000256" key="2">
    <source>
        <dbReference type="ARBA" id="ARBA00022723"/>
    </source>
</evidence>
<keyword evidence="3 6" id="KW-0378">Hydrolase</keyword>
<evidence type="ECO:0000313" key="7">
    <source>
        <dbReference type="Proteomes" id="UP001267290"/>
    </source>
</evidence>
<dbReference type="Proteomes" id="UP001267290">
    <property type="component" value="Unassembled WGS sequence"/>
</dbReference>
<evidence type="ECO:0000256" key="1">
    <source>
        <dbReference type="ARBA" id="ARBA00009792"/>
    </source>
</evidence>
<dbReference type="EC" id="3.2.1.24" evidence="6"/>
<dbReference type="Pfam" id="PF07748">
    <property type="entry name" value="Glyco_hydro_38C"/>
    <property type="match status" value="1"/>
</dbReference>
<dbReference type="InterPro" id="IPR054723">
    <property type="entry name" value="Ams1-like_N"/>
</dbReference>
<evidence type="ECO:0000256" key="3">
    <source>
        <dbReference type="ARBA" id="ARBA00022801"/>
    </source>
</evidence>
<dbReference type="InterPro" id="IPR037094">
    <property type="entry name" value="Glyco_hydro_38_cen_sf"/>
</dbReference>
<dbReference type="InterPro" id="IPR028995">
    <property type="entry name" value="Glyco_hydro_57/38_cen_sf"/>
</dbReference>
<dbReference type="InterPro" id="IPR011330">
    <property type="entry name" value="Glyco_hydro/deAcase_b/a-brl"/>
</dbReference>
<gene>
    <name evidence="6" type="ORF">J2736_002239</name>
</gene>
<dbReference type="GO" id="GO:0004559">
    <property type="term" value="F:alpha-mannosidase activity"/>
    <property type="evidence" value="ECO:0007669"/>
    <property type="project" value="UniProtKB-EC"/>
</dbReference>
<evidence type="ECO:0000313" key="6">
    <source>
        <dbReference type="EMBL" id="MDR6551052.1"/>
    </source>
</evidence>
<keyword evidence="4 6" id="KW-0326">Glycosidase</keyword>
<dbReference type="SUPFAM" id="SSF74650">
    <property type="entry name" value="Galactose mutarotase-like"/>
    <property type="match status" value="1"/>
</dbReference>
<dbReference type="Pfam" id="PF17677">
    <property type="entry name" value="Glyco_hydro38C2"/>
    <property type="match status" value="1"/>
</dbReference>
<protein>
    <submittedName>
        <fullName evidence="6">Alpha-mannosidase</fullName>
        <ecNumber evidence="6">3.2.1.24</ecNumber>
    </submittedName>
</protein>